<dbReference type="GO" id="GO:0000978">
    <property type="term" value="F:RNA polymerase II cis-regulatory region sequence-specific DNA binding"/>
    <property type="evidence" value="ECO:0007669"/>
    <property type="project" value="TreeGrafter"/>
</dbReference>
<proteinExistence type="predicted"/>
<evidence type="ECO:0000256" key="4">
    <source>
        <dbReference type="ARBA" id="ARBA00023242"/>
    </source>
</evidence>
<evidence type="ECO:0000256" key="1">
    <source>
        <dbReference type="ARBA" id="ARBA00022473"/>
    </source>
</evidence>
<feature type="compositionally biased region" description="Polar residues" evidence="7">
    <location>
        <begin position="220"/>
        <end position="235"/>
    </location>
</feature>
<feature type="domain" description="Homeobox" evidence="8">
    <location>
        <begin position="62"/>
        <end position="122"/>
    </location>
</feature>
<dbReference type="InterPro" id="IPR017970">
    <property type="entry name" value="Homeobox_CS"/>
</dbReference>
<sequence length="451" mass="52099">MATAQAIVSTSKYDDHLDDYFTRPSEEEFQQQSYIYSEQQKPKVTTTTKSKPRKNKRSDNPHAPKRIRTAYTNKQLLELEKEFHYSKYLCRPRRVEIASTLLLTERQVKVWFQNRRMKYKRQLMLQDPKLAEEFEANEMNEDDTSADEVDASSPKNVERLTRPKRKAKIKGNKCTSHSCSSMKSDQWLFEQQEGDSAKMLEKVNPIEKLDSLSDQQIQACSTSPKVTKIEQTSPVRTDDWTNQPQQSSTMITPPPTMTTVSSCDTINCSCCDYDGQYYPTSSSASASYNSHYYSSSQQQQPTPSQHMTVNVPVVANFQVNVNTAHPGYPLTNSNNNHHHHYNVSRKQNIYYQQAQLPPQQQQQQPMPSSYYRNGYPSAMKYSQQQQSPPIYHQSQSYSSPNQAFMENTNHFPMTSSSYQHDFVYGHRQHPSLGYNSFTANQPSHGHIYHQL</sequence>
<dbReference type="GO" id="GO:0045944">
    <property type="term" value="P:positive regulation of transcription by RNA polymerase II"/>
    <property type="evidence" value="ECO:0007669"/>
    <property type="project" value="UniProtKB-ARBA"/>
</dbReference>
<dbReference type="EMBL" id="CAJNOR010003173">
    <property type="protein sequence ID" value="CAF1385754.1"/>
    <property type="molecule type" value="Genomic_DNA"/>
</dbReference>
<dbReference type="GO" id="GO:0000981">
    <property type="term" value="F:DNA-binding transcription factor activity, RNA polymerase II-specific"/>
    <property type="evidence" value="ECO:0007669"/>
    <property type="project" value="InterPro"/>
</dbReference>
<comment type="caution">
    <text evidence="10">The sequence shown here is derived from an EMBL/GenBank/DDBJ whole genome shotgun (WGS) entry which is preliminary data.</text>
</comment>
<gene>
    <name evidence="9" type="ORF">EDS130_LOCUS29641</name>
    <name evidence="10" type="ORF">XAT740_LOCUS33325</name>
</gene>
<dbReference type="InterPro" id="IPR020479">
    <property type="entry name" value="HD_metazoa"/>
</dbReference>
<dbReference type="SMART" id="SM00389">
    <property type="entry name" value="HOX"/>
    <property type="match status" value="1"/>
</dbReference>
<dbReference type="GO" id="GO:0005634">
    <property type="term" value="C:nucleus"/>
    <property type="evidence" value="ECO:0007669"/>
    <property type="project" value="UniProtKB-SubCell"/>
</dbReference>
<dbReference type="OrthoDB" id="6159439at2759"/>
<feature type="DNA-binding region" description="Homeobox" evidence="5">
    <location>
        <begin position="64"/>
        <end position="123"/>
    </location>
</feature>
<dbReference type="CDD" id="cd00086">
    <property type="entry name" value="homeodomain"/>
    <property type="match status" value="1"/>
</dbReference>
<dbReference type="PRINTS" id="PR00024">
    <property type="entry name" value="HOMEOBOX"/>
</dbReference>
<evidence type="ECO:0000256" key="3">
    <source>
        <dbReference type="ARBA" id="ARBA00023155"/>
    </source>
</evidence>
<dbReference type="PROSITE" id="PS50071">
    <property type="entry name" value="HOMEOBOX_2"/>
    <property type="match status" value="1"/>
</dbReference>
<evidence type="ECO:0000313" key="9">
    <source>
        <dbReference type="EMBL" id="CAF1282610.1"/>
    </source>
</evidence>
<keyword evidence="4 5" id="KW-0539">Nucleus</keyword>
<name>A0A815K6G0_ADIRI</name>
<dbReference type="Gene3D" id="1.10.10.60">
    <property type="entry name" value="Homeodomain-like"/>
    <property type="match status" value="1"/>
</dbReference>
<reference evidence="10" key="1">
    <citation type="submission" date="2021-02" db="EMBL/GenBank/DDBJ databases">
        <authorList>
            <person name="Nowell W R."/>
        </authorList>
    </citation>
    <scope>NUCLEOTIDE SEQUENCE</scope>
</reference>
<evidence type="ECO:0000256" key="6">
    <source>
        <dbReference type="RuleBase" id="RU000682"/>
    </source>
</evidence>
<dbReference type="Proteomes" id="UP000663828">
    <property type="component" value="Unassembled WGS sequence"/>
</dbReference>
<comment type="subcellular location">
    <subcellularLocation>
        <location evidence="5 6">Nucleus</location>
    </subcellularLocation>
</comment>
<dbReference type="InterPro" id="IPR001356">
    <property type="entry name" value="HD"/>
</dbReference>
<keyword evidence="2 5" id="KW-0238">DNA-binding</keyword>
<dbReference type="EMBL" id="CAJNOJ010000201">
    <property type="protein sequence ID" value="CAF1282610.1"/>
    <property type="molecule type" value="Genomic_DNA"/>
</dbReference>
<dbReference type="Pfam" id="PF00046">
    <property type="entry name" value="Homeodomain"/>
    <property type="match status" value="1"/>
</dbReference>
<dbReference type="PROSITE" id="PS00027">
    <property type="entry name" value="HOMEOBOX_1"/>
    <property type="match status" value="1"/>
</dbReference>
<evidence type="ECO:0000313" key="10">
    <source>
        <dbReference type="EMBL" id="CAF1385754.1"/>
    </source>
</evidence>
<dbReference type="PANTHER" id="PTHR45664:SF12">
    <property type="entry name" value="PANCREAS_DUODENUM HOMEOBOX PROTEIN 1"/>
    <property type="match status" value="1"/>
</dbReference>
<keyword evidence="1" id="KW-0217">Developmental protein</keyword>
<dbReference type="FunFam" id="1.10.10.60:FF:000176">
    <property type="entry name" value="pancreas/duodenum homeobox protein 1"/>
    <property type="match status" value="1"/>
</dbReference>
<evidence type="ECO:0000256" key="2">
    <source>
        <dbReference type="ARBA" id="ARBA00023125"/>
    </source>
</evidence>
<evidence type="ECO:0000313" key="11">
    <source>
        <dbReference type="Proteomes" id="UP000663828"/>
    </source>
</evidence>
<feature type="region of interest" description="Disordered" evidence="7">
    <location>
        <begin position="32"/>
        <end position="68"/>
    </location>
</feature>
<evidence type="ECO:0000259" key="8">
    <source>
        <dbReference type="PROSITE" id="PS50071"/>
    </source>
</evidence>
<feature type="compositionally biased region" description="Low complexity" evidence="7">
    <location>
        <begin position="243"/>
        <end position="256"/>
    </location>
</feature>
<dbReference type="InterPro" id="IPR009057">
    <property type="entry name" value="Homeodomain-like_sf"/>
</dbReference>
<protein>
    <recommendedName>
        <fullName evidence="8">Homeobox domain-containing protein</fullName>
    </recommendedName>
</protein>
<dbReference type="SUPFAM" id="SSF46689">
    <property type="entry name" value="Homeodomain-like"/>
    <property type="match status" value="1"/>
</dbReference>
<accession>A0A815K6G0</accession>
<evidence type="ECO:0000256" key="5">
    <source>
        <dbReference type="PROSITE-ProRule" id="PRU00108"/>
    </source>
</evidence>
<dbReference type="GO" id="GO:0048513">
    <property type="term" value="P:animal organ development"/>
    <property type="evidence" value="ECO:0007669"/>
    <property type="project" value="UniProtKB-ARBA"/>
</dbReference>
<organism evidence="10 11">
    <name type="scientific">Adineta ricciae</name>
    <name type="common">Rotifer</name>
    <dbReference type="NCBI Taxonomy" id="249248"/>
    <lineage>
        <taxon>Eukaryota</taxon>
        <taxon>Metazoa</taxon>
        <taxon>Spiralia</taxon>
        <taxon>Gnathifera</taxon>
        <taxon>Rotifera</taxon>
        <taxon>Eurotatoria</taxon>
        <taxon>Bdelloidea</taxon>
        <taxon>Adinetida</taxon>
        <taxon>Adinetidae</taxon>
        <taxon>Adineta</taxon>
    </lineage>
</organism>
<feature type="region of interest" description="Disordered" evidence="7">
    <location>
        <begin position="220"/>
        <end position="256"/>
    </location>
</feature>
<keyword evidence="11" id="KW-1185">Reference proteome</keyword>
<dbReference type="AlphaFoldDB" id="A0A815K6G0"/>
<dbReference type="PANTHER" id="PTHR45664">
    <property type="entry name" value="PROTEIN ZERKNUELLT 1-RELATED"/>
    <property type="match status" value="1"/>
</dbReference>
<dbReference type="Proteomes" id="UP000663852">
    <property type="component" value="Unassembled WGS sequence"/>
</dbReference>
<keyword evidence="3 5" id="KW-0371">Homeobox</keyword>
<evidence type="ECO:0000256" key="7">
    <source>
        <dbReference type="SAM" id="MobiDB-lite"/>
    </source>
</evidence>